<reference evidence="1" key="2">
    <citation type="submission" date="2021-04" db="EMBL/GenBank/DDBJ databases">
        <authorList>
            <person name="Gilroy R."/>
        </authorList>
    </citation>
    <scope>NUCLEOTIDE SEQUENCE</scope>
    <source>
        <strain evidence="1">F6-686</strain>
    </source>
</reference>
<proteinExistence type="predicted"/>
<gene>
    <name evidence="1" type="ORF">H9806_07295</name>
</gene>
<protein>
    <submittedName>
        <fullName evidence="1">DUF1153 domain-containing protein</fullName>
    </submittedName>
</protein>
<sequence>MSSIEALQRKYNLSSELLSSWHQAVDALGVKDFYTSELQSDYPDRFILLSGPHKDGIIIKTGFDSIPEVYQKIFDYLVSQEKILPYALIMQSHYLYWLYVQEPHTVTDTRGITHNLGHGVPVKNDEYHHVISAQTAVVDLDDMNDWKNILHIDYDYHIDQKGLWRVDIPDEITGDLDNF</sequence>
<reference evidence="1" key="1">
    <citation type="journal article" date="2021" name="PeerJ">
        <title>Extensive microbial diversity within the chicken gut microbiome revealed by metagenomics and culture.</title>
        <authorList>
            <person name="Gilroy R."/>
            <person name="Ravi A."/>
            <person name="Getino M."/>
            <person name="Pursley I."/>
            <person name="Horton D.L."/>
            <person name="Alikhan N.F."/>
            <person name="Baker D."/>
            <person name="Gharbi K."/>
            <person name="Hall N."/>
            <person name="Watson M."/>
            <person name="Adriaenssens E.M."/>
            <person name="Foster-Nyarko E."/>
            <person name="Jarju S."/>
            <person name="Secka A."/>
            <person name="Antonio M."/>
            <person name="Oren A."/>
            <person name="Chaudhuri R.R."/>
            <person name="La Ragione R."/>
            <person name="Hildebrand F."/>
            <person name="Pallen M.J."/>
        </authorList>
    </citation>
    <scope>NUCLEOTIDE SEQUENCE</scope>
    <source>
        <strain evidence="1">F6-686</strain>
    </source>
</reference>
<name>A0A9E2KRL7_9LACO</name>
<evidence type="ECO:0000313" key="1">
    <source>
        <dbReference type="EMBL" id="MBU3828910.1"/>
    </source>
</evidence>
<evidence type="ECO:0000313" key="2">
    <source>
        <dbReference type="Proteomes" id="UP000823844"/>
    </source>
</evidence>
<dbReference type="Proteomes" id="UP000823844">
    <property type="component" value="Unassembled WGS sequence"/>
</dbReference>
<dbReference type="EMBL" id="JAHLFT010000092">
    <property type="protein sequence ID" value="MBU3828910.1"/>
    <property type="molecule type" value="Genomic_DNA"/>
</dbReference>
<dbReference type="AlphaFoldDB" id="A0A9E2KRL7"/>
<organism evidence="1 2">
    <name type="scientific">Candidatus Lactobacillus pullistercoris</name>
    <dbReference type="NCBI Taxonomy" id="2838636"/>
    <lineage>
        <taxon>Bacteria</taxon>
        <taxon>Bacillati</taxon>
        <taxon>Bacillota</taxon>
        <taxon>Bacilli</taxon>
        <taxon>Lactobacillales</taxon>
        <taxon>Lactobacillaceae</taxon>
        <taxon>Lactobacillus</taxon>
    </lineage>
</organism>
<comment type="caution">
    <text evidence="1">The sequence shown here is derived from an EMBL/GenBank/DDBJ whole genome shotgun (WGS) entry which is preliminary data.</text>
</comment>
<accession>A0A9E2KRL7</accession>